<keyword evidence="1" id="KW-0812">Transmembrane</keyword>
<gene>
    <name evidence="2" type="ORF">PCOR1329_LOCUS25093</name>
</gene>
<dbReference type="Proteomes" id="UP001189429">
    <property type="component" value="Unassembled WGS sequence"/>
</dbReference>
<evidence type="ECO:0000313" key="3">
    <source>
        <dbReference type="Proteomes" id="UP001189429"/>
    </source>
</evidence>
<keyword evidence="1" id="KW-0472">Membrane</keyword>
<feature type="transmembrane region" description="Helical" evidence="1">
    <location>
        <begin position="27"/>
        <end position="49"/>
    </location>
</feature>
<reference evidence="2" key="1">
    <citation type="submission" date="2023-10" db="EMBL/GenBank/DDBJ databases">
        <authorList>
            <person name="Chen Y."/>
            <person name="Shah S."/>
            <person name="Dougan E. K."/>
            <person name="Thang M."/>
            <person name="Chan C."/>
        </authorList>
    </citation>
    <scope>NUCLEOTIDE SEQUENCE [LARGE SCALE GENOMIC DNA]</scope>
</reference>
<evidence type="ECO:0000313" key="2">
    <source>
        <dbReference type="EMBL" id="CAK0824792.1"/>
    </source>
</evidence>
<name>A0ABN9S5A6_9DINO</name>
<keyword evidence="1" id="KW-1133">Transmembrane helix</keyword>
<dbReference type="EMBL" id="CAUYUJ010008733">
    <property type="protein sequence ID" value="CAK0824792.1"/>
    <property type="molecule type" value="Genomic_DNA"/>
</dbReference>
<protein>
    <recommendedName>
        <fullName evidence="4">Protein xylosyltransferase</fullName>
    </recommendedName>
</protein>
<evidence type="ECO:0000256" key="1">
    <source>
        <dbReference type="SAM" id="Phobius"/>
    </source>
</evidence>
<proteinExistence type="predicted"/>
<comment type="caution">
    <text evidence="2">The sequence shown here is derived from an EMBL/GenBank/DDBJ whole genome shotgun (WGS) entry which is preliminary data.</text>
</comment>
<keyword evidence="3" id="KW-1185">Reference proteome</keyword>
<organism evidence="2 3">
    <name type="scientific">Prorocentrum cordatum</name>
    <dbReference type="NCBI Taxonomy" id="2364126"/>
    <lineage>
        <taxon>Eukaryota</taxon>
        <taxon>Sar</taxon>
        <taxon>Alveolata</taxon>
        <taxon>Dinophyceae</taxon>
        <taxon>Prorocentrales</taxon>
        <taxon>Prorocentraceae</taxon>
        <taxon>Prorocentrum</taxon>
    </lineage>
</organism>
<sequence length="396" mass="43924">MQAFNVDIPGATRQVSARQQGTRGRQYIFGAIALSICVFLAIPLLSLIWKNNGTDSGGHDYVALTVPSEWGQFCWTSKVTPGVVIATYASGSYTDFLPTFRLQAEALNARLLVFGPENISDLKEPPQCKGESKSDWDASEIPCVPPPYAGTQCFKWKPLIVQQAWDQMREDEDVLIYFDSRTLILGDLSWLVEEVRQHGSGLFAHVGRNPWESVKRAVWDNLSLDPRTVGDQGVFQTSASAFGLSKRHDASIQLLKTWTRMAMDPYLLCNCKARSGNPEYDGFVYHQHDQALLTAICVAQTGSTPCHVIETPSHYLIPSVGSDWMSDHHVICGCGAGDWDQHDADCRANSCRDEAGPLCERPAGPEAMELLGKYLLGKKLRSRQSPEELLPCELQM</sequence>
<evidence type="ECO:0008006" key="4">
    <source>
        <dbReference type="Google" id="ProtNLM"/>
    </source>
</evidence>
<accession>A0ABN9S5A6</accession>